<gene>
    <name evidence="4" type="ORF">COM45_07460</name>
</gene>
<organism evidence="4 5">
    <name type="scientific">Corynebacterium accolens</name>
    <dbReference type="NCBI Taxonomy" id="38284"/>
    <lineage>
        <taxon>Bacteria</taxon>
        <taxon>Bacillati</taxon>
        <taxon>Actinomycetota</taxon>
        <taxon>Actinomycetes</taxon>
        <taxon>Mycobacteriales</taxon>
        <taxon>Corynebacteriaceae</taxon>
        <taxon>Corynebacterium</taxon>
    </lineage>
</organism>
<evidence type="ECO:0000313" key="5">
    <source>
        <dbReference type="Proteomes" id="UP000218690"/>
    </source>
</evidence>
<evidence type="ECO:0000259" key="3">
    <source>
        <dbReference type="PROSITE" id="PS50893"/>
    </source>
</evidence>
<protein>
    <submittedName>
        <fullName evidence="4">ABC transporter ATP-binding protein</fullName>
    </submittedName>
</protein>
<dbReference type="PROSITE" id="PS50893">
    <property type="entry name" value="ABC_TRANSPORTER_2"/>
    <property type="match status" value="1"/>
</dbReference>
<dbReference type="Pfam" id="PF00005">
    <property type="entry name" value="ABC_tran"/>
    <property type="match status" value="1"/>
</dbReference>
<dbReference type="GO" id="GO:0005524">
    <property type="term" value="F:ATP binding"/>
    <property type="evidence" value="ECO:0007669"/>
    <property type="project" value="UniProtKB-KW"/>
</dbReference>
<dbReference type="InterPro" id="IPR003439">
    <property type="entry name" value="ABC_transporter-like_ATP-bd"/>
</dbReference>
<keyword evidence="1" id="KW-0547">Nucleotide-binding</keyword>
<dbReference type="SMART" id="SM00382">
    <property type="entry name" value="AAA"/>
    <property type="match status" value="1"/>
</dbReference>
<dbReference type="SUPFAM" id="SSF52540">
    <property type="entry name" value="P-loop containing nucleoside triphosphate hydrolases"/>
    <property type="match status" value="1"/>
</dbReference>
<evidence type="ECO:0000256" key="1">
    <source>
        <dbReference type="ARBA" id="ARBA00022741"/>
    </source>
</evidence>
<name>A0A2A4AJD3_9CORY</name>
<keyword evidence="2 4" id="KW-0067">ATP-binding</keyword>
<dbReference type="EMBL" id="NWBP01000023">
    <property type="protein sequence ID" value="PCC82647.1"/>
    <property type="molecule type" value="Genomic_DNA"/>
</dbReference>
<evidence type="ECO:0000313" key="4">
    <source>
        <dbReference type="EMBL" id="PCC82647.1"/>
    </source>
</evidence>
<dbReference type="Gene3D" id="3.40.50.300">
    <property type="entry name" value="P-loop containing nucleotide triphosphate hydrolases"/>
    <property type="match status" value="1"/>
</dbReference>
<reference evidence="4 5" key="1">
    <citation type="submission" date="2017-09" db="EMBL/GenBank/DDBJ databases">
        <title>Draft Genome Sequence of Corynebacterium accolens AH4003.</title>
        <authorList>
            <person name="Chen Y."/>
            <person name="Oosthuysen W.F."/>
            <person name="Kelley S."/>
            <person name="Horswill A."/>
        </authorList>
    </citation>
    <scope>NUCLEOTIDE SEQUENCE [LARGE SCALE GENOMIC DNA]</scope>
    <source>
        <strain evidence="4 5">AH4003</strain>
    </source>
</reference>
<dbReference type="PANTHER" id="PTHR43158">
    <property type="entry name" value="SKFA PEPTIDE EXPORT ATP-BINDING PROTEIN SKFE"/>
    <property type="match status" value="1"/>
</dbReference>
<proteinExistence type="predicted"/>
<evidence type="ECO:0000256" key="2">
    <source>
        <dbReference type="ARBA" id="ARBA00022840"/>
    </source>
</evidence>
<dbReference type="PANTHER" id="PTHR43158:SF1">
    <property type="entry name" value="ABC TRANSPORTER, ATP-BINDING PROTEIN"/>
    <property type="match status" value="1"/>
</dbReference>
<dbReference type="InterPro" id="IPR003593">
    <property type="entry name" value="AAA+_ATPase"/>
</dbReference>
<feature type="domain" description="ABC transporter" evidence="3">
    <location>
        <begin position="4"/>
        <end position="214"/>
    </location>
</feature>
<dbReference type="InterPro" id="IPR027417">
    <property type="entry name" value="P-loop_NTPase"/>
</dbReference>
<accession>A0A2A4AJD3</accession>
<dbReference type="AlphaFoldDB" id="A0A2A4AJD3"/>
<dbReference type="Proteomes" id="UP000218690">
    <property type="component" value="Unassembled WGS sequence"/>
</dbReference>
<dbReference type="GO" id="GO:0016887">
    <property type="term" value="F:ATP hydrolysis activity"/>
    <property type="evidence" value="ECO:0007669"/>
    <property type="project" value="InterPro"/>
</dbReference>
<comment type="caution">
    <text evidence="4">The sequence shown here is derived from an EMBL/GenBank/DDBJ whole genome shotgun (WGS) entry which is preliminary data.</text>
</comment>
<sequence>MHTIEAKDLRVKDFLHAHSIRLKPGIYGIIGTNGAGKTTLMRAIAGHLPMTSGSIETAPTALARTGADILLAGHTVKDHLHIAQKARGELDIAYANRLLARFELHPSEVCSRLSTGKRQLIANITVLAARTPVTLMDEPFTGLDVPTREVLRQVIIEHASHNDDWTLLLSSHRAEDLAGLVEGLIVVQKGRAVGPLLLDEQRELYPLFTGESSAVDDAVAALTGSVVSQQKLGRTSRVRVQLAEPLNTPLHGIDTDFPDDVQLIDSLVSAQL</sequence>